<reference evidence="1 2" key="1">
    <citation type="submission" date="2018-01" db="EMBL/GenBank/DDBJ databases">
        <title>Draft genome of the type strain Pseudomonas oceani DSM 100277 isolated from the deep water in Okinawa trough, northwestern Pacific Ocean.</title>
        <authorList>
            <person name="Gomila M."/>
            <person name="Mulet M."/>
            <person name="Garcia-Valdes E."/>
            <person name="Lalucat J."/>
        </authorList>
    </citation>
    <scope>NUCLEOTIDE SEQUENCE [LARGE SCALE GENOMIC DNA]</scope>
    <source>
        <strain evidence="1 2">DSM 100277</strain>
    </source>
</reference>
<dbReference type="OrthoDB" id="6890902at2"/>
<comment type="caution">
    <text evidence="1">The sequence shown here is derived from an EMBL/GenBank/DDBJ whole genome shotgun (WGS) entry which is preliminary data.</text>
</comment>
<keyword evidence="2" id="KW-1185">Reference proteome</keyword>
<gene>
    <name evidence="1" type="ORF">C1949_14990</name>
</gene>
<dbReference type="RefSeq" id="WP_104739283.1">
    <property type="nucleotide sequence ID" value="NZ_BMHR01000015.1"/>
</dbReference>
<proteinExistence type="predicted"/>
<protein>
    <submittedName>
        <fullName evidence="1">Uncharacterized protein</fullName>
    </submittedName>
</protein>
<evidence type="ECO:0000313" key="2">
    <source>
        <dbReference type="Proteomes" id="UP000243451"/>
    </source>
</evidence>
<dbReference type="Proteomes" id="UP000243451">
    <property type="component" value="Unassembled WGS sequence"/>
</dbReference>
<evidence type="ECO:0000313" key="1">
    <source>
        <dbReference type="EMBL" id="POB01823.1"/>
    </source>
</evidence>
<name>A0A2P4ES63_9GAMM</name>
<dbReference type="AlphaFoldDB" id="A0A2P4ES63"/>
<organism evidence="1 2">
    <name type="scientific">Halopseudomonas oceani</name>
    <dbReference type="NCBI Taxonomy" id="1708783"/>
    <lineage>
        <taxon>Bacteria</taxon>
        <taxon>Pseudomonadati</taxon>
        <taxon>Pseudomonadota</taxon>
        <taxon>Gammaproteobacteria</taxon>
        <taxon>Pseudomonadales</taxon>
        <taxon>Pseudomonadaceae</taxon>
        <taxon>Halopseudomonas</taxon>
    </lineage>
</organism>
<dbReference type="EMBL" id="PPSK01000017">
    <property type="protein sequence ID" value="POB01823.1"/>
    <property type="molecule type" value="Genomic_DNA"/>
</dbReference>
<sequence length="185" mass="20687">MTGEKLDSSPIQWAPGMEITSTEHYNALVDGLAQRLLRDSSPDQLAVIAAQHLIYADTLSESLVSIKENMRAANELIARQREIIDLLTIESRSKLTVGQTARMARIILDAKDKQRARKAALASHKENHASKAKALADWDANGTMFSSRRAFAERCHTQYGVTSSDTVYRWLLKHRPEKKDKASPT</sequence>
<accession>A0A2P4ES63</accession>